<evidence type="ECO:0000259" key="1">
    <source>
        <dbReference type="Pfam" id="PF00551"/>
    </source>
</evidence>
<proteinExistence type="predicted"/>
<dbReference type="InterPro" id="IPR005793">
    <property type="entry name" value="Formyl_trans_C"/>
</dbReference>
<dbReference type="EMBL" id="FOLO01000008">
    <property type="protein sequence ID" value="SFC38521.1"/>
    <property type="molecule type" value="Genomic_DNA"/>
</dbReference>
<reference evidence="3 4" key="1">
    <citation type="submission" date="2016-10" db="EMBL/GenBank/DDBJ databases">
        <authorList>
            <person name="de Groot N.N."/>
        </authorList>
    </citation>
    <scope>NUCLEOTIDE SEQUENCE [LARGE SCALE GENOMIC DNA]</scope>
    <source>
        <strain evidence="3 4">DSM 6059</strain>
    </source>
</reference>
<dbReference type="PANTHER" id="PTHR11138:SF5">
    <property type="entry name" value="METHIONYL-TRNA FORMYLTRANSFERASE, MITOCHONDRIAL"/>
    <property type="match status" value="1"/>
</dbReference>
<organism evidence="3 4">
    <name type="scientific">Pseudoalteromonas denitrificans DSM 6059</name>
    <dbReference type="NCBI Taxonomy" id="1123010"/>
    <lineage>
        <taxon>Bacteria</taxon>
        <taxon>Pseudomonadati</taxon>
        <taxon>Pseudomonadota</taxon>
        <taxon>Gammaproteobacteria</taxon>
        <taxon>Alteromonadales</taxon>
        <taxon>Pseudoalteromonadaceae</taxon>
        <taxon>Pseudoalteromonas</taxon>
    </lineage>
</organism>
<dbReference type="SUPFAM" id="SSF53328">
    <property type="entry name" value="Formyltransferase"/>
    <property type="match status" value="1"/>
</dbReference>
<gene>
    <name evidence="3" type="ORF">SAMN02745724_01572</name>
</gene>
<dbReference type="Gene3D" id="3.40.50.12230">
    <property type="match status" value="1"/>
</dbReference>
<keyword evidence="4" id="KW-1185">Reference proteome</keyword>
<dbReference type="Pfam" id="PF00551">
    <property type="entry name" value="Formyl_trans_N"/>
    <property type="match status" value="1"/>
</dbReference>
<dbReference type="OrthoDB" id="9802815at2"/>
<name>A0A1I1IRF2_9GAMM</name>
<sequence length="275" mass="31441">MKVAYFGNDWHIGCLDVFKQSAHTIGHIFINGEQTFNQVIRQYATDNNIPVTCIKPDEEHIKNLIEQGFECFFSVEYAWLIPIPEDMKTVYAMNVHPSMLPHGRGTTPVSWIINAYPQYAGVTFHKLTSEFDKGDIIYQKPMTLAVDESFETWMVKLHLSIPLMLNEILVDFEALYLKAHKQEQGSTWPKISINDRVINWNMTTQQIKALAACCGRFGIVAMLNNETLLVNNIEVGQIKHEYKNGTVIKEDSETYVVAVSDGFVILMKHNIIEQI</sequence>
<dbReference type="AlphaFoldDB" id="A0A1I1IRF2"/>
<evidence type="ECO:0000313" key="3">
    <source>
        <dbReference type="EMBL" id="SFC38521.1"/>
    </source>
</evidence>
<dbReference type="SUPFAM" id="SSF50486">
    <property type="entry name" value="FMT C-terminal domain-like"/>
    <property type="match status" value="1"/>
</dbReference>
<protein>
    <submittedName>
        <fullName evidence="3">Methionyl-tRNA formyltransferase</fullName>
    </submittedName>
</protein>
<keyword evidence="3" id="KW-0808">Transferase</keyword>
<dbReference type="STRING" id="1123010.SAMN02745724_01572"/>
<dbReference type="InterPro" id="IPR036477">
    <property type="entry name" value="Formyl_transf_N_sf"/>
</dbReference>
<feature type="domain" description="Formyl transferase N-terminal" evidence="1">
    <location>
        <begin position="66"/>
        <end position="158"/>
    </location>
</feature>
<dbReference type="Pfam" id="PF02911">
    <property type="entry name" value="Formyl_trans_C"/>
    <property type="match status" value="1"/>
</dbReference>
<dbReference type="Proteomes" id="UP000198862">
    <property type="component" value="Unassembled WGS sequence"/>
</dbReference>
<dbReference type="PANTHER" id="PTHR11138">
    <property type="entry name" value="METHIONYL-TRNA FORMYLTRANSFERASE"/>
    <property type="match status" value="1"/>
</dbReference>
<evidence type="ECO:0000313" key="4">
    <source>
        <dbReference type="Proteomes" id="UP000198862"/>
    </source>
</evidence>
<dbReference type="RefSeq" id="WP_091982484.1">
    <property type="nucleotide sequence ID" value="NZ_FOLO01000008.1"/>
</dbReference>
<dbReference type="InterPro" id="IPR011034">
    <property type="entry name" value="Formyl_transferase-like_C_sf"/>
</dbReference>
<dbReference type="InterPro" id="IPR002376">
    <property type="entry name" value="Formyl_transf_N"/>
</dbReference>
<feature type="domain" description="Formyl transferase C-terminal" evidence="2">
    <location>
        <begin position="190"/>
        <end position="267"/>
    </location>
</feature>
<accession>A0A1I1IRF2</accession>
<evidence type="ECO:0000259" key="2">
    <source>
        <dbReference type="Pfam" id="PF02911"/>
    </source>
</evidence>
<dbReference type="GO" id="GO:0004479">
    <property type="term" value="F:methionyl-tRNA formyltransferase activity"/>
    <property type="evidence" value="ECO:0007669"/>
    <property type="project" value="TreeGrafter"/>
</dbReference>